<evidence type="ECO:0000256" key="5">
    <source>
        <dbReference type="ARBA" id="ARBA00022824"/>
    </source>
</evidence>
<dbReference type="EMBL" id="JARJCW010000060">
    <property type="protein sequence ID" value="KAJ7201102.1"/>
    <property type="molecule type" value="Genomic_DNA"/>
</dbReference>
<keyword evidence="6 9" id="KW-1133">Transmembrane helix</keyword>
<feature type="non-terminal residue" evidence="10">
    <location>
        <position position="1"/>
    </location>
</feature>
<comment type="pathway">
    <text evidence="2">Glycolipid biosynthesis; glycosylphosphatidylinositol-anchor biosynthesis.</text>
</comment>
<dbReference type="Pfam" id="PF06699">
    <property type="entry name" value="PIG-F"/>
    <property type="match status" value="1"/>
</dbReference>
<keyword evidence="3" id="KW-0337">GPI-anchor biosynthesis</keyword>
<evidence type="ECO:0000313" key="10">
    <source>
        <dbReference type="EMBL" id="KAJ7201102.1"/>
    </source>
</evidence>
<keyword evidence="5" id="KW-0256">Endoplasmic reticulum</keyword>
<evidence type="ECO:0000256" key="3">
    <source>
        <dbReference type="ARBA" id="ARBA00022502"/>
    </source>
</evidence>
<keyword evidence="4 9" id="KW-0812">Transmembrane</keyword>
<dbReference type="InterPro" id="IPR009580">
    <property type="entry name" value="GPI_biosynthesis_protein_Pig-F"/>
</dbReference>
<dbReference type="AlphaFoldDB" id="A0AAD6V2E1"/>
<evidence type="ECO:0000256" key="8">
    <source>
        <dbReference type="SAM" id="MobiDB-lite"/>
    </source>
</evidence>
<evidence type="ECO:0000256" key="7">
    <source>
        <dbReference type="ARBA" id="ARBA00023136"/>
    </source>
</evidence>
<organism evidence="10 11">
    <name type="scientific">Mycena pura</name>
    <dbReference type="NCBI Taxonomy" id="153505"/>
    <lineage>
        <taxon>Eukaryota</taxon>
        <taxon>Fungi</taxon>
        <taxon>Dikarya</taxon>
        <taxon>Basidiomycota</taxon>
        <taxon>Agaricomycotina</taxon>
        <taxon>Agaricomycetes</taxon>
        <taxon>Agaricomycetidae</taxon>
        <taxon>Agaricales</taxon>
        <taxon>Marasmiineae</taxon>
        <taxon>Mycenaceae</taxon>
        <taxon>Mycena</taxon>
    </lineage>
</organism>
<keyword evidence="11" id="KW-1185">Reference proteome</keyword>
<evidence type="ECO:0000256" key="1">
    <source>
        <dbReference type="ARBA" id="ARBA00004477"/>
    </source>
</evidence>
<evidence type="ECO:0000256" key="9">
    <source>
        <dbReference type="SAM" id="Phobius"/>
    </source>
</evidence>
<sequence>MPRRRQQTAPAREPAPTPPPATVPPAASGYFPFATYTAAVGVHTTLHLFSALFLPRTPRVAELLAPDADPSQLTSRDRPQHPFLEPLTRSPAASLVCACAGAAVLQAWWGGWVRTWWIEFSLRGANVERRVDRARADARKFTNLWKAWLATAVASGAFHAVLVLFGAPLTSHVLKTYLLALLLALLTVFPPAYTLGAPLLAPDAVLTRLVWTRLFAEFSARTPMERALLYPAVGTVLGAWVGAIPIALDWDRPWQAWPLTPAAGAIAGYILASIAALTANAIRFFADEHVRSLRVAAAERQN</sequence>
<evidence type="ECO:0000256" key="6">
    <source>
        <dbReference type="ARBA" id="ARBA00022989"/>
    </source>
</evidence>
<reference evidence="10" key="1">
    <citation type="submission" date="2023-03" db="EMBL/GenBank/DDBJ databases">
        <title>Massive genome expansion in bonnet fungi (Mycena s.s.) driven by repeated elements and novel gene families across ecological guilds.</title>
        <authorList>
            <consortium name="Lawrence Berkeley National Laboratory"/>
            <person name="Harder C.B."/>
            <person name="Miyauchi S."/>
            <person name="Viragh M."/>
            <person name="Kuo A."/>
            <person name="Thoen E."/>
            <person name="Andreopoulos B."/>
            <person name="Lu D."/>
            <person name="Skrede I."/>
            <person name="Drula E."/>
            <person name="Henrissat B."/>
            <person name="Morin E."/>
            <person name="Kohler A."/>
            <person name="Barry K."/>
            <person name="LaButti K."/>
            <person name="Morin E."/>
            <person name="Salamov A."/>
            <person name="Lipzen A."/>
            <person name="Mereny Z."/>
            <person name="Hegedus B."/>
            <person name="Baldrian P."/>
            <person name="Stursova M."/>
            <person name="Weitz H."/>
            <person name="Taylor A."/>
            <person name="Grigoriev I.V."/>
            <person name="Nagy L.G."/>
            <person name="Martin F."/>
            <person name="Kauserud H."/>
        </authorList>
    </citation>
    <scope>NUCLEOTIDE SEQUENCE</scope>
    <source>
        <strain evidence="10">9144</strain>
    </source>
</reference>
<evidence type="ECO:0000256" key="2">
    <source>
        <dbReference type="ARBA" id="ARBA00004687"/>
    </source>
</evidence>
<feature type="transmembrane region" description="Helical" evidence="9">
    <location>
        <begin position="228"/>
        <end position="246"/>
    </location>
</feature>
<comment type="subcellular location">
    <subcellularLocation>
        <location evidence="1">Endoplasmic reticulum membrane</location>
        <topology evidence="1">Multi-pass membrane protein</topology>
    </subcellularLocation>
</comment>
<comment type="caution">
    <text evidence="10">The sequence shown here is derived from an EMBL/GenBank/DDBJ whole genome shotgun (WGS) entry which is preliminary data.</text>
</comment>
<dbReference type="Proteomes" id="UP001219525">
    <property type="component" value="Unassembled WGS sequence"/>
</dbReference>
<feature type="compositionally biased region" description="Pro residues" evidence="8">
    <location>
        <begin position="13"/>
        <end position="23"/>
    </location>
</feature>
<feature type="region of interest" description="Disordered" evidence="8">
    <location>
        <begin position="1"/>
        <end position="23"/>
    </location>
</feature>
<accession>A0AAD6V2E1</accession>
<dbReference type="GO" id="GO:0006506">
    <property type="term" value="P:GPI anchor biosynthetic process"/>
    <property type="evidence" value="ECO:0007669"/>
    <property type="project" value="UniProtKB-KW"/>
</dbReference>
<feature type="transmembrane region" description="Helical" evidence="9">
    <location>
        <begin position="176"/>
        <end position="193"/>
    </location>
</feature>
<gene>
    <name evidence="10" type="ORF">GGX14DRAFT_465790</name>
</gene>
<feature type="transmembrane region" description="Helical" evidence="9">
    <location>
        <begin position="266"/>
        <end position="286"/>
    </location>
</feature>
<evidence type="ECO:0000313" key="11">
    <source>
        <dbReference type="Proteomes" id="UP001219525"/>
    </source>
</evidence>
<keyword evidence="7 9" id="KW-0472">Membrane</keyword>
<name>A0AAD6V2E1_9AGAR</name>
<evidence type="ECO:0000256" key="4">
    <source>
        <dbReference type="ARBA" id="ARBA00022692"/>
    </source>
</evidence>
<feature type="transmembrane region" description="Helical" evidence="9">
    <location>
        <begin position="147"/>
        <end position="169"/>
    </location>
</feature>
<protein>
    <submittedName>
        <fullName evidence="10">GPI biosynthesis protein family Pig-F-domain-containing protein</fullName>
    </submittedName>
</protein>
<dbReference type="GO" id="GO:0005789">
    <property type="term" value="C:endoplasmic reticulum membrane"/>
    <property type="evidence" value="ECO:0007669"/>
    <property type="project" value="UniProtKB-SubCell"/>
</dbReference>
<proteinExistence type="predicted"/>